<dbReference type="EMBL" id="CAJVCH010541108">
    <property type="protein sequence ID" value="CAG7826782.1"/>
    <property type="molecule type" value="Genomic_DNA"/>
</dbReference>
<accession>A0A8J2PEY1</accession>
<protein>
    <submittedName>
        <fullName evidence="1">Uncharacterized protein</fullName>
    </submittedName>
</protein>
<evidence type="ECO:0000313" key="1">
    <source>
        <dbReference type="EMBL" id="CAG7826782.1"/>
    </source>
</evidence>
<comment type="caution">
    <text evidence="1">The sequence shown here is derived from an EMBL/GenBank/DDBJ whole genome shotgun (WGS) entry which is preliminary data.</text>
</comment>
<sequence>MSQTRDRLSGIISTLPTNNSSTFKSLQDNLWRSEKLFRICGRNNYRKCYCLDFQKTVLSSVCLRSQLYGTKPKPHIQRFLVASQFNW</sequence>
<keyword evidence="2" id="KW-1185">Reference proteome</keyword>
<proteinExistence type="predicted"/>
<organism evidence="1 2">
    <name type="scientific">Allacma fusca</name>
    <dbReference type="NCBI Taxonomy" id="39272"/>
    <lineage>
        <taxon>Eukaryota</taxon>
        <taxon>Metazoa</taxon>
        <taxon>Ecdysozoa</taxon>
        <taxon>Arthropoda</taxon>
        <taxon>Hexapoda</taxon>
        <taxon>Collembola</taxon>
        <taxon>Symphypleona</taxon>
        <taxon>Sminthuridae</taxon>
        <taxon>Allacma</taxon>
    </lineage>
</organism>
<name>A0A8J2PEY1_9HEXA</name>
<dbReference type="Proteomes" id="UP000708208">
    <property type="component" value="Unassembled WGS sequence"/>
</dbReference>
<evidence type="ECO:0000313" key="2">
    <source>
        <dbReference type="Proteomes" id="UP000708208"/>
    </source>
</evidence>
<dbReference type="AlphaFoldDB" id="A0A8J2PEY1"/>
<reference evidence="1" key="1">
    <citation type="submission" date="2021-06" db="EMBL/GenBank/DDBJ databases">
        <authorList>
            <person name="Hodson N. C."/>
            <person name="Mongue J. A."/>
            <person name="Jaron S. K."/>
        </authorList>
    </citation>
    <scope>NUCLEOTIDE SEQUENCE</scope>
</reference>
<gene>
    <name evidence="1" type="ORF">AFUS01_LOCUS36819</name>
</gene>